<dbReference type="EMBL" id="LWDF02000344">
    <property type="protein sequence ID" value="KAE8250209.1"/>
    <property type="molecule type" value="Genomic_DNA"/>
</dbReference>
<organism evidence="4 5">
    <name type="scientific">Tilletia indica</name>
    <dbReference type="NCBI Taxonomy" id="43049"/>
    <lineage>
        <taxon>Eukaryota</taxon>
        <taxon>Fungi</taxon>
        <taxon>Dikarya</taxon>
        <taxon>Basidiomycota</taxon>
        <taxon>Ustilaginomycotina</taxon>
        <taxon>Exobasidiomycetes</taxon>
        <taxon>Tilletiales</taxon>
        <taxon>Tilletiaceae</taxon>
        <taxon>Tilletia</taxon>
    </lineage>
</organism>
<comment type="caution">
    <text evidence="4">The sequence shown here is derived from an EMBL/GenBank/DDBJ whole genome shotgun (WGS) entry which is preliminary data.</text>
</comment>
<dbReference type="InterPro" id="IPR007863">
    <property type="entry name" value="Peptidase_M16_C"/>
</dbReference>
<sequence length="1106" mass="121667">MSQPAATSAVPAAAESHGSFHLVKSLALPYAPTFTIEKWVSSKTGLTLYWVNFDSPLLNLYITLATEIFNDSGVPHTLEHLIFLGSEKYPYKGVLDSLANRAFAQGTNAWTANDHTAYTLTTAGPDGFLRMLPIYLDHVFFPTLTDSGFVTEVYHVTPQGTDSGVVYSEMQGRENSSGDLIELCGQRLLYPPTSAYRSETGGLMSALRVLTPQTIRDYHKSHYASHNAAVIICGPLNRESLLSTMAQVEKSLEAHGQTHGVDGPEGWKRPFLETASVTPPTIDGSQKPSAANIKEGEVDLGDKRTPLRRRADVHFPEKDESMGEVQVIWVGPGIDNFLESDAIDTLATYLTDSAVSTLQKAFVERDDPLCTDVYIGENDRAGKTTLYAYFTSVPAAELDNLDEKLVDVLQRHAEEGFDMDRMRTVLERERLKLLNELETKPADSLGDFIIRDFLYGKRDGSELEPAVDDLTRIDTLLSWTASQWADLLRQYFITNPRLVVVGRPSAALAKKLKADTRTRVDARKRELGPDGLTKLKEKLEAAQRENDKDIPPKMLGDFKVPDPASIQWIPVGTGKNYPTRSVQAPTQNQPSKLDAKVQAHLDSDGEPLPFYCQFDHTSSNFVIVSATFSTAKLPAELRPLLNLYLSAFFTLPVTRVNADGTKTDLGFEEVVKMLDKDTVLYDIGLGESTGFTEHIEIIIKTEKNKYEGAIAWLRDLLWNSHFSIERLRINASKLLQSLPEQKRDGSRVSWALARQLLYDNKNASNVAVDLLSCMTSIPELVEQLTKDGDKVAAQLAQLRDTVLVPDNMRVAVCGDILGLPEPRTAWKKQFCNPSWVPKEPQPIQWSRNVLSDLGKQPARSGLICSLPTIESSYAVFSAKSMDSYDDPDYPAMTAALAVMNAMESYLWRFIRGAGLAYGASLRNDLAAGHIHFTLYRSPDAAKAFLAAKDVIDKLASGSMTIDDTTLESAKSSVTLGVAENEGTVGSAGMSSFKDETMLGMGKGRGRRLLLQLNAVTTADVQRVLQKYIVPLFDPATSICAIASAPQQAKGIRESLSTVGYQIEERTIAAAGDEEEGSEDGSEEDDDESDSDDMSEEEEGSSSQMSL</sequence>
<evidence type="ECO:0000259" key="3">
    <source>
        <dbReference type="Pfam" id="PF05193"/>
    </source>
</evidence>
<feature type="region of interest" description="Disordered" evidence="1">
    <location>
        <begin position="1064"/>
        <end position="1106"/>
    </location>
</feature>
<dbReference type="Pfam" id="PF05193">
    <property type="entry name" value="Peptidase_M16_C"/>
    <property type="match status" value="1"/>
</dbReference>
<dbReference type="InterPro" id="IPR011765">
    <property type="entry name" value="Pept_M16_N"/>
</dbReference>
<feature type="domain" description="Peptidase M16 N-terminal" evidence="2">
    <location>
        <begin position="70"/>
        <end position="151"/>
    </location>
</feature>
<feature type="compositionally biased region" description="Acidic residues" evidence="1">
    <location>
        <begin position="1071"/>
        <end position="1099"/>
    </location>
</feature>
<dbReference type="AlphaFoldDB" id="A0A177TQR7"/>
<accession>A0A177TQR7</accession>
<dbReference type="Pfam" id="PF00675">
    <property type="entry name" value="Peptidase_M16"/>
    <property type="match status" value="1"/>
</dbReference>
<protein>
    <submittedName>
        <fullName evidence="4">Uncharacterized protein</fullName>
    </submittedName>
</protein>
<reference evidence="4" key="2">
    <citation type="journal article" date="2019" name="IMA Fungus">
        <title>Genome sequencing and comparison of five Tilletia species to identify candidate genes for the detection of regulated species infecting wheat.</title>
        <authorList>
            <person name="Nguyen H.D.T."/>
            <person name="Sultana T."/>
            <person name="Kesanakurti P."/>
            <person name="Hambleton S."/>
        </authorList>
    </citation>
    <scope>NUCLEOTIDE SEQUENCE</scope>
    <source>
        <strain evidence="4">DAOMC 236416</strain>
    </source>
</reference>
<feature type="region of interest" description="Disordered" evidence="1">
    <location>
        <begin position="256"/>
        <end position="299"/>
    </location>
</feature>
<keyword evidence="5" id="KW-1185">Reference proteome</keyword>
<dbReference type="Proteomes" id="UP000077521">
    <property type="component" value="Unassembled WGS sequence"/>
</dbReference>
<dbReference type="PANTHER" id="PTHR43016:SF16">
    <property type="entry name" value="METALLOPROTEASE, PUTATIVE (AFU_ORTHOLOGUE AFUA_4G07610)-RELATED"/>
    <property type="match status" value="1"/>
</dbReference>
<evidence type="ECO:0000259" key="2">
    <source>
        <dbReference type="Pfam" id="PF00675"/>
    </source>
</evidence>
<dbReference type="Gene3D" id="3.30.830.10">
    <property type="entry name" value="Metalloenzyme, LuxS/M16 peptidase-like"/>
    <property type="match status" value="4"/>
</dbReference>
<dbReference type="PANTHER" id="PTHR43016">
    <property type="entry name" value="PRESEQUENCE PROTEASE"/>
    <property type="match status" value="1"/>
</dbReference>
<dbReference type="InterPro" id="IPR011249">
    <property type="entry name" value="Metalloenz_LuxS/M16"/>
</dbReference>
<evidence type="ECO:0000313" key="5">
    <source>
        <dbReference type="Proteomes" id="UP000077521"/>
    </source>
</evidence>
<dbReference type="SUPFAM" id="SSF63411">
    <property type="entry name" value="LuxS/MPP-like metallohydrolase"/>
    <property type="match status" value="4"/>
</dbReference>
<dbReference type="GO" id="GO:0046872">
    <property type="term" value="F:metal ion binding"/>
    <property type="evidence" value="ECO:0007669"/>
    <property type="project" value="InterPro"/>
</dbReference>
<proteinExistence type="predicted"/>
<feature type="compositionally biased region" description="Polar residues" evidence="1">
    <location>
        <begin position="275"/>
        <end position="289"/>
    </location>
</feature>
<reference evidence="4" key="1">
    <citation type="submission" date="2016-04" db="EMBL/GenBank/DDBJ databases">
        <authorList>
            <person name="Nguyen H.D."/>
            <person name="Samba Siva P."/>
            <person name="Cullis J."/>
            <person name="Levesque C.A."/>
            <person name="Hambleton S."/>
        </authorList>
    </citation>
    <scope>NUCLEOTIDE SEQUENCE</scope>
    <source>
        <strain evidence="4">DAOMC 236416</strain>
    </source>
</reference>
<feature type="domain" description="Peptidase M16 C-terminal" evidence="3">
    <location>
        <begin position="210"/>
        <end position="423"/>
    </location>
</feature>
<dbReference type="FunFam" id="3.30.830.10:FF:000015">
    <property type="entry name" value="Putative zinc metalloprotease"/>
    <property type="match status" value="1"/>
</dbReference>
<dbReference type="FunFam" id="3.30.830.10:FF:000031">
    <property type="entry name" value="Putative zinc metalloprotease"/>
    <property type="match status" value="1"/>
</dbReference>
<gene>
    <name evidence="4" type="ORF">A4X13_0g4900</name>
</gene>
<name>A0A177TQR7_9BASI</name>
<evidence type="ECO:0000313" key="4">
    <source>
        <dbReference type="EMBL" id="KAE8250209.1"/>
    </source>
</evidence>
<evidence type="ECO:0000256" key="1">
    <source>
        <dbReference type="SAM" id="MobiDB-lite"/>
    </source>
</evidence>